<reference evidence="2" key="1">
    <citation type="submission" date="2015-10" db="EMBL/GenBank/DDBJ databases">
        <authorList>
            <person name="Gilbert D.G."/>
        </authorList>
    </citation>
    <scope>NUCLEOTIDE SEQUENCE</scope>
</reference>
<protein>
    <recommendedName>
        <fullName evidence="1">Retropepsin-like aspartic endopeptidase domain-containing protein</fullName>
    </recommendedName>
</protein>
<dbReference type="InterPro" id="IPR008503">
    <property type="entry name" value="Asp_endopeptidase"/>
</dbReference>
<dbReference type="Gene3D" id="2.40.70.10">
    <property type="entry name" value="Acid Proteases"/>
    <property type="match status" value="1"/>
</dbReference>
<feature type="domain" description="Retropepsin-like aspartic endopeptidase" evidence="1">
    <location>
        <begin position="112"/>
        <end position="247"/>
    </location>
</feature>
<dbReference type="Pfam" id="PF05618">
    <property type="entry name" value="Zn_protease"/>
    <property type="match status" value="1"/>
</dbReference>
<evidence type="ECO:0000259" key="1">
    <source>
        <dbReference type="Pfam" id="PF05618"/>
    </source>
</evidence>
<proteinExistence type="predicted"/>
<name>A0A160TA10_9ZZZZ</name>
<dbReference type="PANTHER" id="PTHR38037:SF2">
    <property type="entry name" value="ATP-DEPENDENT ZINC PROTEASE DOMAIN-CONTAINING PROTEIN-RELATED"/>
    <property type="match status" value="1"/>
</dbReference>
<dbReference type="PROSITE" id="PS51257">
    <property type="entry name" value="PROKAR_LIPOPROTEIN"/>
    <property type="match status" value="1"/>
</dbReference>
<evidence type="ECO:0000313" key="2">
    <source>
        <dbReference type="EMBL" id="CUS41085.1"/>
    </source>
</evidence>
<dbReference type="PANTHER" id="PTHR38037">
    <property type="entry name" value="ZN_PROTEASE DOMAIN-CONTAINING PROTEIN"/>
    <property type="match status" value="1"/>
</dbReference>
<accession>A0A160TA10</accession>
<sequence>MPRWVCCTLAIASLGLVGCSNWPSQAHRDVTIDAIKAEMASACATVSTDPAEFRQLSAQLSMQEQQLAVMRSQLEVIATEALTETPTIASSSPVRACDNDITKEVGNDHKVVVGANEWIYLNPPGHHFQARIDTGAATSSLNALNVQQFERNGRRWVSFDLLASDAKTPLHLEAPMVRKVKIRQASYEEVERRPVVELDVALGNSIMQTTEFTLTDRTQMSYPVLLGRSFLRDLTLVDVAIEFTHPKYEPEQVINTP</sequence>
<organism evidence="2">
    <name type="scientific">hydrothermal vent metagenome</name>
    <dbReference type="NCBI Taxonomy" id="652676"/>
    <lineage>
        <taxon>unclassified sequences</taxon>
        <taxon>metagenomes</taxon>
        <taxon>ecological metagenomes</taxon>
    </lineage>
</organism>
<dbReference type="SUPFAM" id="SSF50630">
    <property type="entry name" value="Acid proteases"/>
    <property type="match status" value="1"/>
</dbReference>
<gene>
    <name evidence="2" type="ORF">MGWOODY_Tha644</name>
</gene>
<dbReference type="AlphaFoldDB" id="A0A160TA10"/>
<dbReference type="InterPro" id="IPR021109">
    <property type="entry name" value="Peptidase_aspartic_dom_sf"/>
</dbReference>
<dbReference type="EMBL" id="CZQC01000036">
    <property type="protein sequence ID" value="CUS41085.1"/>
    <property type="molecule type" value="Genomic_DNA"/>
</dbReference>